<dbReference type="PANTHER" id="PTHR46112:SF3">
    <property type="entry name" value="AMINOPEPTIDASE YPDF"/>
    <property type="match status" value="1"/>
</dbReference>
<dbReference type="EMBL" id="CP080764">
    <property type="protein sequence ID" value="QYY41750.1"/>
    <property type="molecule type" value="Genomic_DNA"/>
</dbReference>
<evidence type="ECO:0000313" key="5">
    <source>
        <dbReference type="EMBL" id="QYY41750.1"/>
    </source>
</evidence>
<dbReference type="Proteomes" id="UP000826616">
    <property type="component" value="Chromosome"/>
</dbReference>
<protein>
    <submittedName>
        <fullName evidence="5">Xaa-Pro peptidase family protein</fullName>
    </submittedName>
</protein>
<keyword evidence="2" id="KW-0378">Hydrolase</keyword>
<dbReference type="Pfam" id="PF00557">
    <property type="entry name" value="Peptidase_M24"/>
    <property type="match status" value="1"/>
</dbReference>
<evidence type="ECO:0000259" key="3">
    <source>
        <dbReference type="Pfam" id="PF00557"/>
    </source>
</evidence>
<keyword evidence="1" id="KW-0479">Metal-binding</keyword>
<gene>
    <name evidence="5" type="ORF">K3F53_12565</name>
</gene>
<name>A0ABX8Y8K0_ANETH</name>
<evidence type="ECO:0000256" key="2">
    <source>
        <dbReference type="ARBA" id="ARBA00022801"/>
    </source>
</evidence>
<sequence>METRLQMIRSGMQEQELDGMLITNGYNRRYVSGFTGSSGCCLLTMEAADLITDFRYVEQATKQAPFFEIVRHQADMLDMAVNRAKHHGVRRLGFEKHHLTYALFQRLEEWAGDIELVPVAGIVEEARLMKTPEEVQIIKEAAAIADKAFSHILTYIRPGMKELEVANELEFYMRSLGASGSSFDIIVASGIRSALPHGVASDKVIEDGDMVTLDFGAYYKGYCSDITRTIAVGEPGKKMREIYDIVLRAQLNGVQNIRPGMTGKEADALTRDIIAAAGYGSMFGHSTGHGLGLEVHEGPTLSARGDRPLAPGMVVTIEPGIYLEGMGGVRIEDDVLITGDGCEILTKSPKELLVIQ</sequence>
<accession>A0ABX8Y8K0</accession>
<feature type="domain" description="Creatinase N-terminal" evidence="4">
    <location>
        <begin position="4"/>
        <end position="128"/>
    </location>
</feature>
<dbReference type="InterPro" id="IPR050659">
    <property type="entry name" value="Peptidase_M24B"/>
</dbReference>
<dbReference type="InterPro" id="IPR000994">
    <property type="entry name" value="Pept_M24"/>
</dbReference>
<feature type="domain" description="Peptidase M24" evidence="3">
    <location>
        <begin position="137"/>
        <end position="338"/>
    </location>
</feature>
<keyword evidence="6" id="KW-1185">Reference proteome</keyword>
<dbReference type="PANTHER" id="PTHR46112">
    <property type="entry name" value="AMINOPEPTIDASE"/>
    <property type="match status" value="1"/>
</dbReference>
<dbReference type="Gene3D" id="3.90.230.10">
    <property type="entry name" value="Creatinase/methionine aminopeptidase superfamily"/>
    <property type="match status" value="1"/>
</dbReference>
<dbReference type="PRINTS" id="PR00599">
    <property type="entry name" value="MAPEPTIDASE"/>
</dbReference>
<dbReference type="InterPro" id="IPR000587">
    <property type="entry name" value="Creatinase_N"/>
</dbReference>
<organism evidence="5 6">
    <name type="scientific">Aneurinibacillus thermoaerophilus</name>
    <dbReference type="NCBI Taxonomy" id="143495"/>
    <lineage>
        <taxon>Bacteria</taxon>
        <taxon>Bacillati</taxon>
        <taxon>Bacillota</taxon>
        <taxon>Bacilli</taxon>
        <taxon>Bacillales</taxon>
        <taxon>Paenibacillaceae</taxon>
        <taxon>Aneurinibacillus group</taxon>
        <taxon>Aneurinibacillus</taxon>
    </lineage>
</organism>
<dbReference type="SUPFAM" id="SSF53092">
    <property type="entry name" value="Creatinase/prolidase N-terminal domain"/>
    <property type="match status" value="1"/>
</dbReference>
<dbReference type="InterPro" id="IPR036005">
    <property type="entry name" value="Creatinase/aminopeptidase-like"/>
</dbReference>
<dbReference type="InterPro" id="IPR029149">
    <property type="entry name" value="Creatin/AminoP/Spt16_N"/>
</dbReference>
<evidence type="ECO:0000313" key="6">
    <source>
        <dbReference type="Proteomes" id="UP000826616"/>
    </source>
</evidence>
<dbReference type="Gene3D" id="3.40.350.10">
    <property type="entry name" value="Creatinase/prolidase N-terminal domain"/>
    <property type="match status" value="1"/>
</dbReference>
<evidence type="ECO:0000256" key="1">
    <source>
        <dbReference type="ARBA" id="ARBA00022723"/>
    </source>
</evidence>
<reference evidence="5 6" key="1">
    <citation type="submission" date="2021-08" db="EMBL/GenBank/DDBJ databases">
        <title>Complete genome sequence of the strain Aneurinibacillus thermoaerophilus CCM 8960.</title>
        <authorList>
            <person name="Musilova J."/>
            <person name="Kourilova X."/>
            <person name="Pernicova I."/>
            <person name="Bezdicek M."/>
            <person name="Lengerova M."/>
            <person name="Obruca S."/>
            <person name="Sedlar K."/>
        </authorList>
    </citation>
    <scope>NUCLEOTIDE SEQUENCE [LARGE SCALE GENOMIC DNA]</scope>
    <source>
        <strain evidence="5 6">CCM 8960</strain>
    </source>
</reference>
<proteinExistence type="predicted"/>
<dbReference type="InterPro" id="IPR001131">
    <property type="entry name" value="Peptidase_M24B_aminopep-P_CS"/>
</dbReference>
<evidence type="ECO:0000259" key="4">
    <source>
        <dbReference type="Pfam" id="PF01321"/>
    </source>
</evidence>
<dbReference type="Pfam" id="PF01321">
    <property type="entry name" value="Creatinase_N"/>
    <property type="match status" value="1"/>
</dbReference>
<dbReference type="SUPFAM" id="SSF55920">
    <property type="entry name" value="Creatinase/aminopeptidase"/>
    <property type="match status" value="1"/>
</dbReference>
<dbReference type="PROSITE" id="PS00491">
    <property type="entry name" value="PROLINE_PEPTIDASE"/>
    <property type="match status" value="1"/>
</dbReference>
<dbReference type="CDD" id="cd01092">
    <property type="entry name" value="APP-like"/>
    <property type="match status" value="1"/>
</dbReference>
<dbReference type="InterPro" id="IPR001714">
    <property type="entry name" value="Pept_M24_MAP"/>
</dbReference>
<dbReference type="RefSeq" id="WP_220559021.1">
    <property type="nucleotide sequence ID" value="NZ_CP080764.1"/>
</dbReference>
<dbReference type="GeneID" id="97142208"/>